<dbReference type="PANTHER" id="PTHR43586">
    <property type="entry name" value="CYSTEINE DESULFURASE"/>
    <property type="match status" value="1"/>
</dbReference>
<reference evidence="3 4" key="2">
    <citation type="journal article" date="2020" name="Microb. Genom.">
        <title>Analysis of complete Campylobacter concisus genomes identifies genomospecies features, secretion systems and novel plasmids and their association with severe ulcerative colitis.</title>
        <authorList>
            <person name="Liu F."/>
            <person name="Chen S."/>
            <person name="Luu L.D.W."/>
            <person name="Lee S.A."/>
            <person name="Tay A.C.Y."/>
            <person name="Wu R."/>
            <person name="Riordan S.M."/>
            <person name="Lan R."/>
            <person name="Liu L."/>
            <person name="Zhang L."/>
        </authorList>
    </citation>
    <scope>NUCLEOTIDE SEQUENCE [LARGE SCALE GENOMIC DNA]</scope>
    <source>
        <strain evidence="3 4">H16O-S1</strain>
    </source>
</reference>
<dbReference type="EMBL" id="CP049263">
    <property type="protein sequence ID" value="QPH97197.1"/>
    <property type="molecule type" value="Genomic_DNA"/>
</dbReference>
<dbReference type="InterPro" id="IPR000192">
    <property type="entry name" value="Aminotrans_V_dom"/>
</dbReference>
<dbReference type="PANTHER" id="PTHR43586:SF8">
    <property type="entry name" value="CYSTEINE DESULFURASE 1, CHLOROPLASTIC"/>
    <property type="match status" value="1"/>
</dbReference>
<proteinExistence type="predicted"/>
<dbReference type="SUPFAM" id="SSF53383">
    <property type="entry name" value="PLP-dependent transferases"/>
    <property type="match status" value="1"/>
</dbReference>
<evidence type="ECO:0000313" key="3">
    <source>
        <dbReference type="EMBL" id="QPH97197.1"/>
    </source>
</evidence>
<dbReference type="InterPro" id="IPR015421">
    <property type="entry name" value="PyrdxlP-dep_Trfase_major"/>
</dbReference>
<organism evidence="3 4">
    <name type="scientific">Campylobacter concisus</name>
    <dbReference type="NCBI Taxonomy" id="199"/>
    <lineage>
        <taxon>Bacteria</taxon>
        <taxon>Pseudomonadati</taxon>
        <taxon>Campylobacterota</taxon>
        <taxon>Epsilonproteobacteria</taxon>
        <taxon>Campylobacterales</taxon>
        <taxon>Campylobacteraceae</taxon>
        <taxon>Campylobacter</taxon>
    </lineage>
</organism>
<name>A0A7S9RSY0_9BACT</name>
<dbReference type="InterPro" id="IPR015422">
    <property type="entry name" value="PyrdxlP-dep_Trfase_small"/>
</dbReference>
<dbReference type="RefSeq" id="WP_107848332.1">
    <property type="nucleotide sequence ID" value="NZ_CP049263.1"/>
</dbReference>
<dbReference type="Gene3D" id="3.40.640.10">
    <property type="entry name" value="Type I PLP-dependent aspartate aminotransferase-like (Major domain)"/>
    <property type="match status" value="1"/>
</dbReference>
<protein>
    <submittedName>
        <fullName evidence="3">Aminotransferase class V-fold PLP-dependent enzyme</fullName>
    </submittedName>
</protein>
<dbReference type="Proteomes" id="UP000594571">
    <property type="component" value="Chromosome"/>
</dbReference>
<keyword evidence="3" id="KW-0808">Transferase</keyword>
<sequence length="443" mass="49405">MVNLEHIRKNIILKNGIHYFDFTASGLAYKPIEDEIIKVLETYANTHSISSSNAFKTAEIYENSRRELKYFLDLDDSFYLFACGSGATSAIKKFQEILGIYAPPALKKRYKLKPDENSPLVVLGPYEHHSNEVSFRQALCEVERIRLDKNGGIDFNHLEQILKINVGREIIASFSVASNVTGILSDYRKIYTLVKSYGGIVAYDAASFSAYANIDCDYFDALFLSPHKLLGGVGSCGLLAIKKVLANADEPTFAGGGTVSYVSKNYVVFAKDSEQLEEAGTPPILGLIRANLAYKLRNEIGFETIYENESELGVYFEERMAEIPELTCYCSNSLKHLPIFAFNVTGVSPYELAKVLSREFGIQTRAGCSCAGPYGHDLLHLKEDALFTHKPGWVRAGFHYTHTLKDVDYLIEAIKSSIKKYSDSWRVADPFSVSEISGCIGER</sequence>
<dbReference type="InterPro" id="IPR015424">
    <property type="entry name" value="PyrdxlP-dep_Trfase"/>
</dbReference>
<dbReference type="Pfam" id="PF00266">
    <property type="entry name" value="Aminotran_5"/>
    <property type="match status" value="1"/>
</dbReference>
<evidence type="ECO:0000313" key="4">
    <source>
        <dbReference type="Proteomes" id="UP000594571"/>
    </source>
</evidence>
<accession>A0A7S9RSY0</accession>
<evidence type="ECO:0000256" key="1">
    <source>
        <dbReference type="ARBA" id="ARBA00022898"/>
    </source>
</evidence>
<dbReference type="AlphaFoldDB" id="A0A7S9RSY0"/>
<keyword evidence="3" id="KW-0032">Aminotransferase</keyword>
<keyword evidence="1" id="KW-0663">Pyridoxal phosphate</keyword>
<gene>
    <name evidence="3" type="ORF">CVS89_02715</name>
</gene>
<dbReference type="GO" id="GO:0008483">
    <property type="term" value="F:transaminase activity"/>
    <property type="evidence" value="ECO:0007669"/>
    <property type="project" value="UniProtKB-KW"/>
</dbReference>
<feature type="domain" description="Aminotransferase class V" evidence="2">
    <location>
        <begin position="19"/>
        <end position="410"/>
    </location>
</feature>
<dbReference type="Gene3D" id="3.90.1150.10">
    <property type="entry name" value="Aspartate Aminotransferase, domain 1"/>
    <property type="match status" value="1"/>
</dbReference>
<evidence type="ECO:0000259" key="2">
    <source>
        <dbReference type="Pfam" id="PF00266"/>
    </source>
</evidence>
<reference evidence="3 4" key="1">
    <citation type="journal article" date="2018" name="Emerg. Microbes Infect.">
        <title>Genomic analysis of oral Campylobacter concisus strains identified a potential bacterial molecular marker associated with active Crohn's disease.</title>
        <authorList>
            <person name="Liu F."/>
            <person name="Ma R."/>
            <person name="Tay C.Y.A."/>
            <person name="Octavia S."/>
            <person name="Lan R."/>
            <person name="Chung H.K.L."/>
            <person name="Riordan S.M."/>
            <person name="Grimm M.C."/>
            <person name="Leong R.W."/>
            <person name="Tanaka M.M."/>
            <person name="Connor S."/>
            <person name="Zhang L."/>
        </authorList>
    </citation>
    <scope>NUCLEOTIDE SEQUENCE [LARGE SCALE GENOMIC DNA]</scope>
    <source>
        <strain evidence="3 4">H16O-S1</strain>
    </source>
</reference>